<evidence type="ECO:0000313" key="2">
    <source>
        <dbReference type="EMBL" id="KAG0546744.1"/>
    </source>
</evidence>
<reference evidence="2" key="2">
    <citation type="submission" date="2020-10" db="EMBL/GenBank/DDBJ databases">
        <authorList>
            <person name="Cooper E.A."/>
            <person name="Brenton Z.W."/>
            <person name="Flinn B.S."/>
            <person name="Jenkins J."/>
            <person name="Shu S."/>
            <person name="Flowers D."/>
            <person name="Luo F."/>
            <person name="Wang Y."/>
            <person name="Xia P."/>
            <person name="Barry K."/>
            <person name="Daum C."/>
            <person name="Lipzen A."/>
            <person name="Yoshinaga Y."/>
            <person name="Schmutz J."/>
            <person name="Saski C."/>
            <person name="Vermerris W."/>
            <person name="Kresovich S."/>
        </authorList>
    </citation>
    <scope>NUCLEOTIDE SEQUENCE</scope>
</reference>
<dbReference type="Proteomes" id="UP000807115">
    <property type="component" value="Chromosome 1"/>
</dbReference>
<name>A0A921UVS8_SORBI</name>
<comment type="caution">
    <text evidence="2">The sequence shown here is derived from an EMBL/GenBank/DDBJ whole genome shotgun (WGS) entry which is preliminary data.</text>
</comment>
<reference evidence="2" key="1">
    <citation type="journal article" date="2019" name="BMC Genomics">
        <title>A new reference genome for Sorghum bicolor reveals high levels of sequence similarity between sweet and grain genotypes: implications for the genetics of sugar metabolism.</title>
        <authorList>
            <person name="Cooper E.A."/>
            <person name="Brenton Z.W."/>
            <person name="Flinn B.S."/>
            <person name="Jenkins J."/>
            <person name="Shu S."/>
            <person name="Flowers D."/>
            <person name="Luo F."/>
            <person name="Wang Y."/>
            <person name="Xia P."/>
            <person name="Barry K."/>
            <person name="Daum C."/>
            <person name="Lipzen A."/>
            <person name="Yoshinaga Y."/>
            <person name="Schmutz J."/>
            <person name="Saski C."/>
            <person name="Vermerris W."/>
            <person name="Kresovich S."/>
        </authorList>
    </citation>
    <scope>NUCLEOTIDE SEQUENCE</scope>
</reference>
<sequence>MVGERNRSKQEGGTGEDGGEREREGNRRASQSARGRAATGTNRRDLPGGGERESNDEQRNKRARAARGRTGGATVAKQEHRSNGTGHGAGATGQEHGSGPRSPAACLLMVAHAAASTPAL</sequence>
<feature type="region of interest" description="Disordered" evidence="1">
    <location>
        <begin position="1"/>
        <end position="103"/>
    </location>
</feature>
<proteinExistence type="predicted"/>
<gene>
    <name evidence="2" type="ORF">BDA96_01G020100</name>
</gene>
<dbReference type="EMBL" id="CM027680">
    <property type="protein sequence ID" value="KAG0546744.1"/>
    <property type="molecule type" value="Genomic_DNA"/>
</dbReference>
<protein>
    <submittedName>
        <fullName evidence="2">Uncharacterized protein</fullName>
    </submittedName>
</protein>
<feature type="compositionally biased region" description="Basic and acidic residues" evidence="1">
    <location>
        <begin position="18"/>
        <end position="27"/>
    </location>
</feature>
<accession>A0A921UVS8</accession>
<feature type="compositionally biased region" description="Basic and acidic residues" evidence="1">
    <location>
        <begin position="42"/>
        <end position="60"/>
    </location>
</feature>
<feature type="compositionally biased region" description="Basic and acidic residues" evidence="1">
    <location>
        <begin position="1"/>
        <end position="10"/>
    </location>
</feature>
<dbReference type="AlphaFoldDB" id="A0A921UVS8"/>
<evidence type="ECO:0000313" key="3">
    <source>
        <dbReference type="Proteomes" id="UP000807115"/>
    </source>
</evidence>
<evidence type="ECO:0000256" key="1">
    <source>
        <dbReference type="SAM" id="MobiDB-lite"/>
    </source>
</evidence>
<feature type="compositionally biased region" description="Low complexity" evidence="1">
    <location>
        <begin position="28"/>
        <end position="41"/>
    </location>
</feature>
<organism evidence="2 3">
    <name type="scientific">Sorghum bicolor</name>
    <name type="common">Sorghum</name>
    <name type="synonym">Sorghum vulgare</name>
    <dbReference type="NCBI Taxonomy" id="4558"/>
    <lineage>
        <taxon>Eukaryota</taxon>
        <taxon>Viridiplantae</taxon>
        <taxon>Streptophyta</taxon>
        <taxon>Embryophyta</taxon>
        <taxon>Tracheophyta</taxon>
        <taxon>Spermatophyta</taxon>
        <taxon>Magnoliopsida</taxon>
        <taxon>Liliopsida</taxon>
        <taxon>Poales</taxon>
        <taxon>Poaceae</taxon>
        <taxon>PACMAD clade</taxon>
        <taxon>Panicoideae</taxon>
        <taxon>Andropogonodae</taxon>
        <taxon>Andropogoneae</taxon>
        <taxon>Sorghinae</taxon>
        <taxon>Sorghum</taxon>
    </lineage>
</organism>